<evidence type="ECO:0000259" key="2">
    <source>
        <dbReference type="Pfam" id="PF12697"/>
    </source>
</evidence>
<reference evidence="3 4" key="1">
    <citation type="submission" date="2017-05" db="EMBL/GenBank/DDBJ databases">
        <authorList>
            <person name="Varghese N."/>
            <person name="Submissions S."/>
        </authorList>
    </citation>
    <scope>NUCLEOTIDE SEQUENCE [LARGE SCALE GENOMIC DNA]</scope>
    <source>
        <strain evidence="3 4">DSM 26001</strain>
    </source>
</reference>
<evidence type="ECO:0000256" key="1">
    <source>
        <dbReference type="SAM" id="MobiDB-lite"/>
    </source>
</evidence>
<dbReference type="PANTHER" id="PTHR46438">
    <property type="entry name" value="ALPHA/BETA-HYDROLASES SUPERFAMILY PROTEIN"/>
    <property type="match status" value="1"/>
</dbReference>
<name>A0ABY1QC80_9BURK</name>
<keyword evidence="4" id="KW-1185">Reference proteome</keyword>
<accession>A0ABY1QC80</accession>
<dbReference type="EMBL" id="FXUL01000012">
    <property type="protein sequence ID" value="SMP67174.1"/>
    <property type="molecule type" value="Genomic_DNA"/>
</dbReference>
<keyword evidence="3" id="KW-0670">Pyruvate</keyword>
<proteinExistence type="predicted"/>
<dbReference type="Gene3D" id="3.40.50.1820">
    <property type="entry name" value="alpha/beta hydrolase"/>
    <property type="match status" value="1"/>
</dbReference>
<feature type="domain" description="AB hydrolase-1" evidence="2">
    <location>
        <begin position="56"/>
        <end position="295"/>
    </location>
</feature>
<organism evidence="3 4">
    <name type="scientific">Noviherbaspirillum suwonense</name>
    <dbReference type="NCBI Taxonomy" id="1224511"/>
    <lineage>
        <taxon>Bacteria</taxon>
        <taxon>Pseudomonadati</taxon>
        <taxon>Pseudomonadota</taxon>
        <taxon>Betaproteobacteria</taxon>
        <taxon>Burkholderiales</taxon>
        <taxon>Oxalobacteraceae</taxon>
        <taxon>Noviherbaspirillum</taxon>
    </lineage>
</organism>
<dbReference type="SUPFAM" id="SSF53474">
    <property type="entry name" value="alpha/beta-Hydrolases"/>
    <property type="match status" value="1"/>
</dbReference>
<evidence type="ECO:0000313" key="3">
    <source>
        <dbReference type="EMBL" id="SMP67174.1"/>
    </source>
</evidence>
<dbReference type="InterPro" id="IPR000073">
    <property type="entry name" value="AB_hydrolase_1"/>
</dbReference>
<comment type="caution">
    <text evidence="3">The sequence shown here is derived from an EMBL/GenBank/DDBJ whole genome shotgun (WGS) entry which is preliminary data.</text>
</comment>
<dbReference type="InterPro" id="IPR029058">
    <property type="entry name" value="AB_hydrolase_fold"/>
</dbReference>
<protein>
    <submittedName>
        <fullName evidence="3">Pyruvate dehydrogenase E2 component (Dihydrolipoamide acetyltransferase)</fullName>
    </submittedName>
</protein>
<dbReference type="Pfam" id="PF12697">
    <property type="entry name" value="Abhydrolase_6"/>
    <property type="match status" value="1"/>
</dbReference>
<feature type="region of interest" description="Disordered" evidence="1">
    <location>
        <begin position="1"/>
        <end position="32"/>
    </location>
</feature>
<gene>
    <name evidence="3" type="ORF">SAMN06295970_112120</name>
</gene>
<dbReference type="Proteomes" id="UP001158049">
    <property type="component" value="Unassembled WGS sequence"/>
</dbReference>
<sequence>MAVSGSRGSMQDEDRERSGTPTDPRCPPEAGALVHGMTDTSLGPLHYVRAGSGAPLVLLHGGFGSWRHWEANIAALAERHTVLALDLPGFGGSCDAPPDSSIEQLARPVAQAIASLCAGLPPGLRNVPPGIAAFSFGTAVAATIARLDPTSVRALLLVNPPGLGPVSAEVKAIQARAADAARASGLRAGLEITLRELMVHNPALATPAALDLLEDCVRQARFVSRPLSRAVQLRPVLAALPMPVQVALGENDPHQRHELVERHAWLTKALGPDRVSVVGACGHWLQYEQAARFNALAAEFFSEPLP</sequence>
<evidence type="ECO:0000313" key="4">
    <source>
        <dbReference type="Proteomes" id="UP001158049"/>
    </source>
</evidence>